<keyword evidence="9 12" id="KW-0460">Magnesium</keyword>
<name>A0ABR3PB68_9PEZI</name>
<evidence type="ECO:0000256" key="7">
    <source>
        <dbReference type="ARBA" id="ARBA00022777"/>
    </source>
</evidence>
<keyword evidence="7 12" id="KW-0418">Kinase</keyword>
<evidence type="ECO:0000256" key="3">
    <source>
        <dbReference type="ARBA" id="ARBA00016943"/>
    </source>
</evidence>
<dbReference type="EMBL" id="JBFMKM010000012">
    <property type="protein sequence ID" value="KAL1302995.1"/>
    <property type="molecule type" value="Genomic_DNA"/>
</dbReference>
<comment type="function">
    <text evidence="12">Catalyzes the phosphorylation of ribose at O-5 in a reaction requiring ATP and magnesium. The resulting D-ribose-5-phosphate can then be used either for sythesis of nucleotides, histidine, and tryptophan, or as a component of the pentose phosphate pathway.</text>
</comment>
<feature type="active site" description="Proton acceptor" evidence="12">
    <location>
        <position position="271"/>
    </location>
</feature>
<dbReference type="PRINTS" id="PR00990">
    <property type="entry name" value="RIBOKINASE"/>
</dbReference>
<dbReference type="InterPro" id="IPR011611">
    <property type="entry name" value="PfkB_dom"/>
</dbReference>
<accession>A0ABR3PB68</accession>
<dbReference type="Proteomes" id="UP001562354">
    <property type="component" value="Unassembled WGS sequence"/>
</dbReference>
<proteinExistence type="inferred from homology"/>
<comment type="pathway">
    <text evidence="12">Carbohydrate metabolism; D-ribose degradation; D-ribose 5-phosphate from beta-D-ribopyranose: step 2/2.</text>
</comment>
<dbReference type="SUPFAM" id="SSF53613">
    <property type="entry name" value="Ribokinase-like"/>
    <property type="match status" value="1"/>
</dbReference>
<keyword evidence="6 12" id="KW-0547">Nucleotide-binding</keyword>
<dbReference type="PANTHER" id="PTHR10584">
    <property type="entry name" value="SUGAR KINASE"/>
    <property type="match status" value="1"/>
</dbReference>
<keyword evidence="11 12" id="KW-0119">Carbohydrate metabolism</keyword>
<evidence type="ECO:0000256" key="8">
    <source>
        <dbReference type="ARBA" id="ARBA00022840"/>
    </source>
</evidence>
<comment type="catalytic activity">
    <reaction evidence="12">
        <text>D-ribose + ATP = D-ribose 5-phosphate + ADP + H(+)</text>
        <dbReference type="Rhea" id="RHEA:13697"/>
        <dbReference type="ChEBI" id="CHEBI:15378"/>
        <dbReference type="ChEBI" id="CHEBI:30616"/>
        <dbReference type="ChEBI" id="CHEBI:47013"/>
        <dbReference type="ChEBI" id="CHEBI:78346"/>
        <dbReference type="ChEBI" id="CHEBI:456216"/>
        <dbReference type="EC" id="2.7.1.15"/>
    </reaction>
</comment>
<feature type="binding site" evidence="12">
    <location>
        <position position="311"/>
    </location>
    <ligand>
        <name>K(+)</name>
        <dbReference type="ChEBI" id="CHEBI:29103"/>
    </ligand>
</feature>
<evidence type="ECO:0000256" key="9">
    <source>
        <dbReference type="ARBA" id="ARBA00022842"/>
    </source>
</evidence>
<feature type="binding site" evidence="12">
    <location>
        <position position="196"/>
    </location>
    <ligand>
        <name>ATP</name>
        <dbReference type="ChEBI" id="CHEBI:30616"/>
    </ligand>
</feature>
<comment type="similarity">
    <text evidence="12">Belongs to the carbohydrate kinase PfkB family. Ribokinase subfamily.</text>
</comment>
<feature type="binding site" evidence="12">
    <location>
        <position position="309"/>
    </location>
    <ligand>
        <name>K(+)</name>
        <dbReference type="ChEBI" id="CHEBI:29103"/>
    </ligand>
</feature>
<dbReference type="PANTHER" id="PTHR10584:SF166">
    <property type="entry name" value="RIBOKINASE"/>
    <property type="match status" value="1"/>
</dbReference>
<feature type="binding site" evidence="12">
    <location>
        <position position="300"/>
    </location>
    <ligand>
        <name>ATP</name>
        <dbReference type="ChEBI" id="CHEBI:30616"/>
    </ligand>
</feature>
<gene>
    <name evidence="14" type="ORF">AAFC00_003311</name>
</gene>
<feature type="binding site" evidence="12">
    <location>
        <position position="306"/>
    </location>
    <ligand>
        <name>K(+)</name>
        <dbReference type="ChEBI" id="CHEBI:29103"/>
    </ligand>
</feature>
<feature type="binding site" evidence="12">
    <location>
        <position position="267"/>
    </location>
    <ligand>
        <name>K(+)</name>
        <dbReference type="ChEBI" id="CHEBI:29103"/>
    </ligand>
</feature>
<dbReference type="RefSeq" id="XP_069199271.1">
    <property type="nucleotide sequence ID" value="XM_069342768.1"/>
</dbReference>
<dbReference type="Pfam" id="PF00294">
    <property type="entry name" value="PfkB"/>
    <property type="match status" value="1"/>
</dbReference>
<keyword evidence="12" id="KW-0539">Nucleus</keyword>
<dbReference type="HAMAP" id="MF_01987">
    <property type="entry name" value="Ribokinase"/>
    <property type="match status" value="1"/>
</dbReference>
<keyword evidence="8 12" id="KW-0067">ATP-binding</keyword>
<evidence type="ECO:0000256" key="12">
    <source>
        <dbReference type="HAMAP-Rule" id="MF_03215"/>
    </source>
</evidence>
<comment type="subunit">
    <text evidence="12">Homodimer.</text>
</comment>
<comment type="cofactor">
    <cofactor evidence="12">
        <name>Mg(2+)</name>
        <dbReference type="ChEBI" id="CHEBI:18420"/>
    </cofactor>
    <text evidence="12">Requires a divalent cation, most likely magnesium in vivo, as an electrophilic catalyst to aid phosphoryl group transfer. It is the chelate of the metal and the nucleotide that is the actual substrate.</text>
</comment>
<organism evidence="14 15">
    <name type="scientific">Neodothiora populina</name>
    <dbReference type="NCBI Taxonomy" id="2781224"/>
    <lineage>
        <taxon>Eukaryota</taxon>
        <taxon>Fungi</taxon>
        <taxon>Dikarya</taxon>
        <taxon>Ascomycota</taxon>
        <taxon>Pezizomycotina</taxon>
        <taxon>Dothideomycetes</taxon>
        <taxon>Dothideomycetidae</taxon>
        <taxon>Dothideales</taxon>
        <taxon>Dothioraceae</taxon>
        <taxon>Neodothiora</taxon>
    </lineage>
</organism>
<keyword evidence="12" id="KW-0963">Cytoplasm</keyword>
<evidence type="ECO:0000256" key="2">
    <source>
        <dbReference type="ARBA" id="ARBA00012035"/>
    </source>
</evidence>
<comment type="subcellular location">
    <subcellularLocation>
        <location evidence="12">Cytoplasm</location>
    </subcellularLocation>
    <subcellularLocation>
        <location evidence="12">Nucleus</location>
    </subcellularLocation>
</comment>
<evidence type="ECO:0000256" key="4">
    <source>
        <dbReference type="ARBA" id="ARBA00022679"/>
    </source>
</evidence>
<evidence type="ECO:0000256" key="11">
    <source>
        <dbReference type="ARBA" id="ARBA00023277"/>
    </source>
</evidence>
<feature type="binding site" evidence="12">
    <location>
        <position position="265"/>
    </location>
    <ligand>
        <name>K(+)</name>
        <dbReference type="ChEBI" id="CHEBI:29103"/>
    </ligand>
</feature>
<comment type="caution">
    <text evidence="14">The sequence shown here is derived from an EMBL/GenBank/DDBJ whole genome shotgun (WGS) entry which is preliminary data.</text>
</comment>
<comment type="caution">
    <text evidence="12">Lacks conserved residue(s) required for the propagation of feature annotation.</text>
</comment>
<evidence type="ECO:0000313" key="14">
    <source>
        <dbReference type="EMBL" id="KAL1302995.1"/>
    </source>
</evidence>
<evidence type="ECO:0000256" key="10">
    <source>
        <dbReference type="ARBA" id="ARBA00022958"/>
    </source>
</evidence>
<dbReference type="Gene3D" id="3.40.1190.20">
    <property type="match status" value="1"/>
</dbReference>
<feature type="binding site" evidence="12">
    <location>
        <position position="271"/>
    </location>
    <ligand>
        <name>substrate</name>
    </ligand>
</feature>
<comment type="activity regulation">
    <text evidence="12">Activated by a monovalent cation that binds near, but not in, the active site. The most likely occupant of the site in vivo is potassium. Ion binding induces a conformational change that may alter substrate affinity.</text>
</comment>
<evidence type="ECO:0000259" key="13">
    <source>
        <dbReference type="Pfam" id="PF00294"/>
    </source>
</evidence>
<dbReference type="InterPro" id="IPR011877">
    <property type="entry name" value="Ribokinase"/>
</dbReference>
<feature type="binding site" evidence="12">
    <location>
        <begin position="13"/>
        <end position="15"/>
    </location>
    <ligand>
        <name>substrate</name>
    </ligand>
</feature>
<keyword evidence="10 12" id="KW-0630">Potassium</keyword>
<keyword evidence="5 12" id="KW-0479">Metal-binding</keyword>
<reference evidence="14 15" key="1">
    <citation type="submission" date="2024-07" db="EMBL/GenBank/DDBJ databases">
        <title>Draft sequence of the Neodothiora populina.</title>
        <authorList>
            <person name="Drown D.D."/>
            <person name="Schuette U.S."/>
            <person name="Buechlein A.B."/>
            <person name="Rusch D.R."/>
            <person name="Winton L.W."/>
            <person name="Adams G.A."/>
        </authorList>
    </citation>
    <scope>NUCLEOTIDE SEQUENCE [LARGE SCALE GENOMIC DNA]</scope>
    <source>
        <strain evidence="14 15">CPC 39397</strain>
    </source>
</reference>
<feature type="binding site" evidence="12">
    <location>
        <begin position="41"/>
        <end position="45"/>
    </location>
    <ligand>
        <name>substrate</name>
    </ligand>
</feature>
<evidence type="ECO:0000256" key="1">
    <source>
        <dbReference type="ARBA" id="ARBA00005380"/>
    </source>
</evidence>
<keyword evidence="4 12" id="KW-0808">Transferase</keyword>
<evidence type="ECO:0000256" key="6">
    <source>
        <dbReference type="ARBA" id="ARBA00022741"/>
    </source>
</evidence>
<sequence length="326" mass="34776">MVKGTIAVIGSLNVDCITRTPRVPSGGETLRVSSFDTGFGGKGANQAVACARLAHNKDGSVPDTMEIKVSMVGAVGEDIFGSDFISALEKDHIDTSHVQRIPDGKTGTANIIVEEDSGENRILFFPGANYAIGDDAKDLVPEDADVVVFQMEIPFQQVIHNIKLAHKKGKYVILNTAPATPLPEDLYGYIDCLITNESEADILRESSQPLRVDDCPAVCKQFLDRGVRDVYIVTLGAQGAYYAKRSEIGTINCKHVQGQKTKVVDTTAAGDTFVGALAVKVAKNGGKFSADPTNDLVFANAAAARSVEKHGAMAAIPYLDEVTPHL</sequence>
<keyword evidence="15" id="KW-1185">Reference proteome</keyword>
<dbReference type="InterPro" id="IPR002173">
    <property type="entry name" value="Carboh/pur_kinase_PfkB_CS"/>
</dbReference>
<protein>
    <recommendedName>
        <fullName evidence="3 12">Ribokinase</fullName>
        <shortName evidence="12">RK</shortName>
        <ecNumber evidence="2 12">2.7.1.15</ecNumber>
    </recommendedName>
</protein>
<feature type="binding site" evidence="12">
    <location>
        <position position="152"/>
    </location>
    <ligand>
        <name>substrate</name>
    </ligand>
</feature>
<evidence type="ECO:0000313" key="15">
    <source>
        <dbReference type="Proteomes" id="UP001562354"/>
    </source>
</evidence>
<dbReference type="InterPro" id="IPR002139">
    <property type="entry name" value="Ribo/fructo_kinase"/>
</dbReference>
<dbReference type="EC" id="2.7.1.15" evidence="2 12"/>
<dbReference type="PROSITE" id="PS00584">
    <property type="entry name" value="PFKB_KINASES_2"/>
    <property type="match status" value="1"/>
</dbReference>
<feature type="binding site" evidence="12">
    <location>
        <begin position="234"/>
        <end position="239"/>
    </location>
    <ligand>
        <name>ATP</name>
        <dbReference type="ChEBI" id="CHEBI:30616"/>
    </ligand>
</feature>
<dbReference type="CDD" id="cd01174">
    <property type="entry name" value="ribokinase"/>
    <property type="match status" value="1"/>
</dbReference>
<dbReference type="InterPro" id="IPR029056">
    <property type="entry name" value="Ribokinase-like"/>
</dbReference>
<evidence type="ECO:0000256" key="5">
    <source>
        <dbReference type="ARBA" id="ARBA00022723"/>
    </source>
</evidence>
<comment type="similarity">
    <text evidence="1">Belongs to the carbohydrate kinase pfkB family.</text>
</comment>
<dbReference type="GeneID" id="95977013"/>
<feature type="binding site" evidence="12">
    <location>
        <begin position="270"/>
        <end position="271"/>
    </location>
    <ligand>
        <name>ATP</name>
        <dbReference type="ChEBI" id="CHEBI:30616"/>
    </ligand>
</feature>
<feature type="domain" description="Carbohydrate kinase PfkB" evidence="13">
    <location>
        <begin position="5"/>
        <end position="317"/>
    </location>
</feature>